<keyword evidence="2" id="KW-0813">Transport</keyword>
<evidence type="ECO:0000313" key="8">
    <source>
        <dbReference type="Proteomes" id="UP000214365"/>
    </source>
</evidence>
<dbReference type="GO" id="GO:0022857">
    <property type="term" value="F:transmembrane transporter activity"/>
    <property type="evidence" value="ECO:0007669"/>
    <property type="project" value="InterPro"/>
</dbReference>
<feature type="transmembrane region" description="Helical" evidence="6">
    <location>
        <begin position="506"/>
        <end position="527"/>
    </location>
</feature>
<dbReference type="Pfam" id="PF07690">
    <property type="entry name" value="MFS_1"/>
    <property type="match status" value="1"/>
</dbReference>
<dbReference type="FunFam" id="1.20.1250.20:FF:000106">
    <property type="entry name" value="MFS transporter, putative"/>
    <property type="match status" value="1"/>
</dbReference>
<feature type="transmembrane region" description="Helical" evidence="6">
    <location>
        <begin position="220"/>
        <end position="241"/>
    </location>
</feature>
<dbReference type="Gene3D" id="1.20.1250.20">
    <property type="entry name" value="MFS general substrate transporter like domains"/>
    <property type="match status" value="1"/>
</dbReference>
<feature type="transmembrane region" description="Helical" evidence="6">
    <location>
        <begin position="189"/>
        <end position="208"/>
    </location>
</feature>
<keyword evidence="8" id="KW-1185">Reference proteome</keyword>
<dbReference type="STRING" id="1441469.A0A1Q5Q8R3"/>
<dbReference type="SUPFAM" id="SSF103473">
    <property type="entry name" value="MFS general substrate transporter"/>
    <property type="match status" value="1"/>
</dbReference>
<sequence>MAAERTFVKTQHEAKDARVTETIVGPEMSTPDSDEETVSTVPDNIFLDPKVLAHYQKVYEDAKYECRHVLDPNLVWTREEERKLVRKLDWHVCLWACTMFFALQVDRGNLTQAVSGNMLVDLKLTTNDYDTGNTIFLVSFLLAELPSQLISKKIGPDRWIPTQMTLWSIVAISQMALSGRKSFFATRSLLGILEGGFIPDIVLWLSYFYTGHELPIRLSFFWTALSVTGIITSLLAFAIFHLDGVHGIAGWRYLFLIEGLVTLSVGIASFFLMPASAVQTKTWFRPKGWFTDRELGIVVNRVLRDDPSKGDMHNRMAITPKRLWRSLTDFDLWPIYALGLIAYIPQAPVSYYMTLSLRHLGFNSFQTNLLTIPSTVGFIIMLLTLTWFSERLRERTFVAIFQPIWTLPCVIALRFWPGSLKEPWGTYALMTVLLSYPYCHAILVCVAAFPFPFDRLLTANLQGMDIEKLGIRANALGVGSLMVQVGGVISANIYRSDDAPLYHRGNTVLIIINILVIILFVLTKLYYVSRNRWKAKKWAALTEEERIDYMENTTDQGNKRLDFIFAH</sequence>
<keyword evidence="4 6" id="KW-1133">Transmembrane helix</keyword>
<proteinExistence type="predicted"/>
<evidence type="ECO:0008006" key="9">
    <source>
        <dbReference type="Google" id="ProtNLM"/>
    </source>
</evidence>
<dbReference type="PANTHER" id="PTHR43791:SF29">
    <property type="entry name" value="MAJOR FACILITATOR SUPERFAMILY (MFS) PROFILE DOMAIN-CONTAINING PROTEIN"/>
    <property type="match status" value="1"/>
</dbReference>
<feature type="transmembrane region" description="Helical" evidence="6">
    <location>
        <begin position="396"/>
        <end position="416"/>
    </location>
</feature>
<feature type="transmembrane region" description="Helical" evidence="6">
    <location>
        <begin position="369"/>
        <end position="389"/>
    </location>
</feature>
<comment type="caution">
    <text evidence="7">The sequence shown here is derived from an EMBL/GenBank/DDBJ whole genome shotgun (WGS) entry which is preliminary data.</text>
</comment>
<evidence type="ECO:0000256" key="6">
    <source>
        <dbReference type="SAM" id="Phobius"/>
    </source>
</evidence>
<dbReference type="InterPro" id="IPR011701">
    <property type="entry name" value="MFS"/>
</dbReference>
<dbReference type="RefSeq" id="XP_020120622.1">
    <property type="nucleotide sequence ID" value="XM_020266642.1"/>
</dbReference>
<dbReference type="OrthoDB" id="1935484at2759"/>
<dbReference type="AlphaFoldDB" id="A0A1Q5Q8R3"/>
<feature type="transmembrane region" description="Helical" evidence="6">
    <location>
        <begin position="473"/>
        <end position="494"/>
    </location>
</feature>
<evidence type="ECO:0000256" key="1">
    <source>
        <dbReference type="ARBA" id="ARBA00004141"/>
    </source>
</evidence>
<keyword evidence="5 6" id="KW-0472">Membrane</keyword>
<gene>
    <name evidence="7" type="ORF">UA08_04331</name>
</gene>
<reference evidence="7 8" key="1">
    <citation type="submission" date="2015-06" db="EMBL/GenBank/DDBJ databases">
        <title>Talaromyces atroroseus IBT 11181 draft genome.</title>
        <authorList>
            <person name="Rasmussen K.B."/>
            <person name="Rasmussen S."/>
            <person name="Petersen B."/>
            <person name="Sicheritz-Ponten T."/>
            <person name="Mortensen U.H."/>
            <person name="Thrane U."/>
        </authorList>
    </citation>
    <scope>NUCLEOTIDE SEQUENCE [LARGE SCALE GENOMIC DNA]</scope>
    <source>
        <strain evidence="7 8">IBT 11181</strain>
    </source>
</reference>
<feature type="transmembrane region" description="Helical" evidence="6">
    <location>
        <begin position="253"/>
        <end position="275"/>
    </location>
</feature>
<dbReference type="Proteomes" id="UP000214365">
    <property type="component" value="Unassembled WGS sequence"/>
</dbReference>
<evidence type="ECO:0000256" key="5">
    <source>
        <dbReference type="ARBA" id="ARBA00023136"/>
    </source>
</evidence>
<dbReference type="PANTHER" id="PTHR43791">
    <property type="entry name" value="PERMEASE-RELATED"/>
    <property type="match status" value="1"/>
</dbReference>
<accession>A0A1Q5Q8R3</accession>
<dbReference type="GeneID" id="31004086"/>
<evidence type="ECO:0000256" key="3">
    <source>
        <dbReference type="ARBA" id="ARBA00022692"/>
    </source>
</evidence>
<feature type="transmembrane region" description="Helical" evidence="6">
    <location>
        <begin position="428"/>
        <end position="453"/>
    </location>
</feature>
<dbReference type="GO" id="GO:0016020">
    <property type="term" value="C:membrane"/>
    <property type="evidence" value="ECO:0007669"/>
    <property type="project" value="UniProtKB-SubCell"/>
</dbReference>
<organism evidence="7 8">
    <name type="scientific">Talaromyces atroroseus</name>
    <dbReference type="NCBI Taxonomy" id="1441469"/>
    <lineage>
        <taxon>Eukaryota</taxon>
        <taxon>Fungi</taxon>
        <taxon>Dikarya</taxon>
        <taxon>Ascomycota</taxon>
        <taxon>Pezizomycotina</taxon>
        <taxon>Eurotiomycetes</taxon>
        <taxon>Eurotiomycetidae</taxon>
        <taxon>Eurotiales</taxon>
        <taxon>Trichocomaceae</taxon>
        <taxon>Talaromyces</taxon>
        <taxon>Talaromyces sect. Trachyspermi</taxon>
    </lineage>
</organism>
<keyword evidence="3 6" id="KW-0812">Transmembrane</keyword>
<evidence type="ECO:0000256" key="2">
    <source>
        <dbReference type="ARBA" id="ARBA00022448"/>
    </source>
</evidence>
<dbReference type="EMBL" id="LFMY01000005">
    <property type="protein sequence ID" value="OKL60501.1"/>
    <property type="molecule type" value="Genomic_DNA"/>
</dbReference>
<protein>
    <recommendedName>
        <fullName evidence="9">Major facilitator superfamily (MFS) profile domain-containing protein</fullName>
    </recommendedName>
</protein>
<feature type="transmembrane region" description="Helical" evidence="6">
    <location>
        <begin position="330"/>
        <end position="349"/>
    </location>
</feature>
<dbReference type="InterPro" id="IPR036259">
    <property type="entry name" value="MFS_trans_sf"/>
</dbReference>
<evidence type="ECO:0000256" key="4">
    <source>
        <dbReference type="ARBA" id="ARBA00022989"/>
    </source>
</evidence>
<comment type="subcellular location">
    <subcellularLocation>
        <location evidence="1">Membrane</location>
        <topology evidence="1">Multi-pass membrane protein</topology>
    </subcellularLocation>
</comment>
<evidence type="ECO:0000313" key="7">
    <source>
        <dbReference type="EMBL" id="OKL60501.1"/>
    </source>
</evidence>
<name>A0A1Q5Q8R3_TALAT</name>